<gene>
    <name evidence="2" type="ORF">VTJ49DRAFT_3621</name>
</gene>
<evidence type="ECO:0000313" key="2">
    <source>
        <dbReference type="EMBL" id="KAL1837603.1"/>
    </source>
</evidence>
<organism evidence="2 3">
    <name type="scientific">Humicola insolens</name>
    <name type="common">Soft-rot fungus</name>
    <dbReference type="NCBI Taxonomy" id="85995"/>
    <lineage>
        <taxon>Eukaryota</taxon>
        <taxon>Fungi</taxon>
        <taxon>Dikarya</taxon>
        <taxon>Ascomycota</taxon>
        <taxon>Pezizomycotina</taxon>
        <taxon>Sordariomycetes</taxon>
        <taxon>Sordariomycetidae</taxon>
        <taxon>Sordariales</taxon>
        <taxon>Chaetomiaceae</taxon>
        <taxon>Mycothermus</taxon>
    </lineage>
</organism>
<keyword evidence="1" id="KW-1133">Transmembrane helix</keyword>
<comment type="caution">
    <text evidence="2">The sequence shown here is derived from an EMBL/GenBank/DDBJ whole genome shotgun (WGS) entry which is preliminary data.</text>
</comment>
<keyword evidence="1" id="KW-0812">Transmembrane</keyword>
<accession>A0ABR3V932</accession>
<evidence type="ECO:0000313" key="3">
    <source>
        <dbReference type="Proteomes" id="UP001583172"/>
    </source>
</evidence>
<dbReference type="EMBL" id="JAZGSY010000279">
    <property type="protein sequence ID" value="KAL1837603.1"/>
    <property type="molecule type" value="Genomic_DNA"/>
</dbReference>
<sequence length="182" mass="19555">MSRRTTDPVRPNPQLRWPTVIAYGAAAGLVGVAAMTATERIEQFFTSRPSSQVPGRTLARLLAWMTTTAAGSSSSSVKSIATPAAAEADPAELVRLTWIMHFGQGAVVAVVRAVAAYAWGVRGPVADFLFAGVRLGVDQTLENLTGVGALPWTWPVSEQVIDLLHKTVYAFVTGYLTDRWLQ</sequence>
<name>A0ABR3V932_HUMIN</name>
<proteinExistence type="predicted"/>
<evidence type="ECO:0000256" key="1">
    <source>
        <dbReference type="SAM" id="Phobius"/>
    </source>
</evidence>
<keyword evidence="3" id="KW-1185">Reference proteome</keyword>
<reference evidence="2 3" key="1">
    <citation type="journal article" date="2024" name="Commun. Biol.">
        <title>Comparative genomic analysis of thermophilic fungi reveals convergent evolutionary adaptations and gene losses.</title>
        <authorList>
            <person name="Steindorff A.S."/>
            <person name="Aguilar-Pontes M.V."/>
            <person name="Robinson A.J."/>
            <person name="Andreopoulos B."/>
            <person name="LaButti K."/>
            <person name="Kuo A."/>
            <person name="Mondo S."/>
            <person name="Riley R."/>
            <person name="Otillar R."/>
            <person name="Haridas S."/>
            <person name="Lipzen A."/>
            <person name="Grimwood J."/>
            <person name="Schmutz J."/>
            <person name="Clum A."/>
            <person name="Reid I.D."/>
            <person name="Moisan M.C."/>
            <person name="Butler G."/>
            <person name="Nguyen T.T.M."/>
            <person name="Dewar K."/>
            <person name="Conant G."/>
            <person name="Drula E."/>
            <person name="Henrissat B."/>
            <person name="Hansel C."/>
            <person name="Singer S."/>
            <person name="Hutchinson M.I."/>
            <person name="de Vries R.P."/>
            <person name="Natvig D.O."/>
            <person name="Powell A.J."/>
            <person name="Tsang A."/>
            <person name="Grigoriev I.V."/>
        </authorList>
    </citation>
    <scope>NUCLEOTIDE SEQUENCE [LARGE SCALE GENOMIC DNA]</scope>
    <source>
        <strain evidence="2 3">CBS 620.91</strain>
    </source>
</reference>
<dbReference type="Proteomes" id="UP001583172">
    <property type="component" value="Unassembled WGS sequence"/>
</dbReference>
<feature type="transmembrane region" description="Helical" evidence="1">
    <location>
        <begin position="20"/>
        <end position="38"/>
    </location>
</feature>
<keyword evidence="1" id="KW-0472">Membrane</keyword>
<protein>
    <submittedName>
        <fullName evidence="2">Uncharacterized protein</fullName>
    </submittedName>
</protein>